<gene>
    <name evidence="2" type="ORF">ACFOZ4_18530</name>
</gene>
<protein>
    <submittedName>
        <fullName evidence="2">5-bromo-4-chloroindolyl phosphate hydrolysis family protein</fullName>
    </submittedName>
</protein>
<accession>A0ABV8LQU7</accession>
<keyword evidence="1" id="KW-0812">Transmembrane</keyword>
<dbReference type="Proteomes" id="UP001595816">
    <property type="component" value="Unassembled WGS sequence"/>
</dbReference>
<feature type="transmembrane region" description="Helical" evidence="1">
    <location>
        <begin position="5"/>
        <end position="23"/>
    </location>
</feature>
<feature type="transmembrane region" description="Helical" evidence="1">
    <location>
        <begin position="29"/>
        <end position="46"/>
    </location>
</feature>
<keyword evidence="1" id="KW-0472">Membrane</keyword>
<proteinExistence type="predicted"/>
<evidence type="ECO:0000313" key="3">
    <source>
        <dbReference type="Proteomes" id="UP001595816"/>
    </source>
</evidence>
<keyword evidence="1" id="KW-1133">Transmembrane helix</keyword>
<sequence length="197" mass="21163">MRGKLAAGAALVAAVGIFVGVFVVTRSLLWSPLLAAAGAVGLYLMVDSRRPSEVSDDEYAADAEKKMEEALRTIREIRRGLKDVASPTAKHLLQQACEQVPELLARVKARSPNSLYSSASQLGAHLTSLSGVLTQYLDIQRNPSFYTDPAALMSGGEAAFDRFAQFTLDSLRLVNSGDIAQYQANLETVAPPKLPTL</sequence>
<evidence type="ECO:0000256" key="1">
    <source>
        <dbReference type="SAM" id="Phobius"/>
    </source>
</evidence>
<organism evidence="2 3">
    <name type="scientific">Hamadaea flava</name>
    <dbReference type="NCBI Taxonomy" id="1742688"/>
    <lineage>
        <taxon>Bacteria</taxon>
        <taxon>Bacillati</taxon>
        <taxon>Actinomycetota</taxon>
        <taxon>Actinomycetes</taxon>
        <taxon>Micromonosporales</taxon>
        <taxon>Micromonosporaceae</taxon>
        <taxon>Hamadaea</taxon>
    </lineage>
</organism>
<dbReference type="RefSeq" id="WP_253752955.1">
    <property type="nucleotide sequence ID" value="NZ_JAMZDZ010000001.1"/>
</dbReference>
<evidence type="ECO:0000313" key="2">
    <source>
        <dbReference type="EMBL" id="MFC4132609.1"/>
    </source>
</evidence>
<name>A0ABV8LQU7_9ACTN</name>
<keyword evidence="3" id="KW-1185">Reference proteome</keyword>
<reference evidence="3" key="1">
    <citation type="journal article" date="2019" name="Int. J. Syst. Evol. Microbiol.">
        <title>The Global Catalogue of Microorganisms (GCM) 10K type strain sequencing project: providing services to taxonomists for standard genome sequencing and annotation.</title>
        <authorList>
            <consortium name="The Broad Institute Genomics Platform"/>
            <consortium name="The Broad Institute Genome Sequencing Center for Infectious Disease"/>
            <person name="Wu L."/>
            <person name="Ma J."/>
        </authorList>
    </citation>
    <scope>NUCLEOTIDE SEQUENCE [LARGE SCALE GENOMIC DNA]</scope>
    <source>
        <strain evidence="3">CGMCC 4.7289</strain>
    </source>
</reference>
<dbReference type="InterPro" id="IPR018770">
    <property type="entry name" value="ChloroindolylP_hydrolase"/>
</dbReference>
<dbReference type="EMBL" id="JBHSAY010000009">
    <property type="protein sequence ID" value="MFC4132609.1"/>
    <property type="molecule type" value="Genomic_DNA"/>
</dbReference>
<dbReference type="Pfam" id="PF10112">
    <property type="entry name" value="Halogen_Hydrol"/>
    <property type="match status" value="1"/>
</dbReference>
<comment type="caution">
    <text evidence="2">The sequence shown here is derived from an EMBL/GenBank/DDBJ whole genome shotgun (WGS) entry which is preliminary data.</text>
</comment>